<dbReference type="Gene3D" id="3.30.66.10">
    <property type="entry name" value="DNA topoisomerase I domain"/>
    <property type="match status" value="1"/>
</dbReference>
<dbReference type="PRINTS" id="PR00416">
    <property type="entry name" value="EUTPISMRASEI"/>
</dbReference>
<reference evidence="10" key="1">
    <citation type="submission" date="2016-11" db="EMBL/GenBank/DDBJ databases">
        <authorList>
            <person name="Varghese N."/>
            <person name="Submissions S."/>
        </authorList>
    </citation>
    <scope>NUCLEOTIDE SEQUENCE [LARGE SCALE GENOMIC DNA]</scope>
    <source>
        <strain evidence="10">DSM 25330</strain>
    </source>
</reference>
<dbReference type="Gene3D" id="3.90.15.10">
    <property type="entry name" value="Topoisomerase I, Chain A, domain 3"/>
    <property type="match status" value="1"/>
</dbReference>
<keyword evidence="10" id="KW-1185">Reference proteome</keyword>
<dbReference type="GO" id="GO:0003917">
    <property type="term" value="F:DNA topoisomerase type I (single strand cut, ATP-independent) activity"/>
    <property type="evidence" value="ECO:0007669"/>
    <property type="project" value="UniProtKB-EC"/>
</dbReference>
<dbReference type="InterPro" id="IPR001631">
    <property type="entry name" value="TopoI"/>
</dbReference>
<evidence type="ECO:0000256" key="4">
    <source>
        <dbReference type="ARBA" id="ARBA00023029"/>
    </source>
</evidence>
<organism evidence="9 10">
    <name type="scientific">Winogradskyella jejuensis</name>
    <dbReference type="NCBI Taxonomy" id="1089305"/>
    <lineage>
        <taxon>Bacteria</taxon>
        <taxon>Pseudomonadati</taxon>
        <taxon>Bacteroidota</taxon>
        <taxon>Flavobacteriia</taxon>
        <taxon>Flavobacteriales</taxon>
        <taxon>Flavobacteriaceae</taxon>
        <taxon>Winogradskyella</taxon>
    </lineage>
</organism>
<dbReference type="EC" id="5.6.2.1" evidence="3"/>
<dbReference type="InterPro" id="IPR011010">
    <property type="entry name" value="DNA_brk_join_enz"/>
</dbReference>
<accession>A0A1M5KBZ9</accession>
<dbReference type="Gene3D" id="1.10.132.120">
    <property type="match status" value="1"/>
</dbReference>
<dbReference type="SUPFAM" id="SSF55869">
    <property type="entry name" value="DNA topoisomerase I domain"/>
    <property type="match status" value="1"/>
</dbReference>
<dbReference type="Pfam" id="PF01028">
    <property type="entry name" value="Topoisom_I"/>
    <property type="match status" value="1"/>
</dbReference>
<dbReference type="PROSITE" id="PS52038">
    <property type="entry name" value="TOPO_IB_2"/>
    <property type="match status" value="1"/>
</dbReference>
<dbReference type="InterPro" id="IPR049331">
    <property type="entry name" value="Top1B_N_bact"/>
</dbReference>
<evidence type="ECO:0000256" key="1">
    <source>
        <dbReference type="ARBA" id="ARBA00000213"/>
    </source>
</evidence>
<evidence type="ECO:0000259" key="7">
    <source>
        <dbReference type="Pfam" id="PF01028"/>
    </source>
</evidence>
<gene>
    <name evidence="9" type="ORF">SAMN05444148_0287</name>
</gene>
<evidence type="ECO:0000256" key="5">
    <source>
        <dbReference type="ARBA" id="ARBA00023125"/>
    </source>
</evidence>
<evidence type="ECO:0000256" key="3">
    <source>
        <dbReference type="ARBA" id="ARBA00012891"/>
    </source>
</evidence>
<proteinExistence type="inferred from homology"/>
<name>A0A1M5KBZ9_9FLAO</name>
<keyword evidence="4" id="KW-0799">Topoisomerase</keyword>
<evidence type="ECO:0000256" key="2">
    <source>
        <dbReference type="ARBA" id="ARBA00006645"/>
    </source>
</evidence>
<sequence>MKRKKLRKYQNLDFVYSLIKEPEEVINVFDLVYVDASALVIKRKAGKKGFVYLSANKPISDKKEIDRIELLAIPPIWKKVKIAKTSQGHLQAVGRDDKQRKQYIYHELWKRIRNQTKFFKMASFGKQLPKIREKINADINQEGWPITKTIALVINLMEETHIRIGNNQYAKKNKTYGLSTLRKKHIYHQKDSITFHFIGKKGKEHNIELNDDKLIKLVNQCEEIPGWELFKYYDENNEKQTLESGMINDYLHNITEDIYTAKDFRTWAATVIFFESLYDLGLPKKKKKRKKRILKALDKTSEALGNTRNICRKYYVHPALINKFLTGTIQEDFDTYKNLEEKNHLSASEQAVLQLIENYVPSFLTT</sequence>
<feature type="domain" description="DNA topoisomerase IB N-terminal" evidence="8">
    <location>
        <begin position="49"/>
        <end position="96"/>
    </location>
</feature>
<dbReference type="InterPro" id="IPR013500">
    <property type="entry name" value="TopoI_cat_euk"/>
</dbReference>
<dbReference type="GO" id="GO:0006265">
    <property type="term" value="P:DNA topological change"/>
    <property type="evidence" value="ECO:0007669"/>
    <property type="project" value="InterPro"/>
</dbReference>
<keyword evidence="5" id="KW-0238">DNA-binding</keyword>
<evidence type="ECO:0000256" key="6">
    <source>
        <dbReference type="ARBA" id="ARBA00023235"/>
    </source>
</evidence>
<dbReference type="Pfam" id="PF21338">
    <property type="entry name" value="Top1B_N_bact"/>
    <property type="match status" value="1"/>
</dbReference>
<evidence type="ECO:0000313" key="10">
    <source>
        <dbReference type="Proteomes" id="UP000184522"/>
    </source>
</evidence>
<keyword evidence="6 9" id="KW-0413">Isomerase</keyword>
<dbReference type="GO" id="GO:0003677">
    <property type="term" value="F:DNA binding"/>
    <property type="evidence" value="ECO:0007669"/>
    <property type="project" value="UniProtKB-KW"/>
</dbReference>
<feature type="domain" description="DNA topoisomerase I catalytic core eukaryotic-type" evidence="7">
    <location>
        <begin position="109"/>
        <end position="324"/>
    </location>
</feature>
<dbReference type="InterPro" id="IPR014711">
    <property type="entry name" value="TopoI_cat_a-hlx-sub_euk"/>
</dbReference>
<dbReference type="EMBL" id="FQWS01000001">
    <property type="protein sequence ID" value="SHG50312.1"/>
    <property type="molecule type" value="Genomic_DNA"/>
</dbReference>
<comment type="catalytic activity">
    <reaction evidence="1">
        <text>ATP-independent breakage of single-stranded DNA, followed by passage and rejoining.</text>
        <dbReference type="EC" id="5.6.2.1"/>
    </reaction>
</comment>
<evidence type="ECO:0000313" key="9">
    <source>
        <dbReference type="EMBL" id="SHG50312.1"/>
    </source>
</evidence>
<dbReference type="STRING" id="1089305.SAMN05444148_0287"/>
<comment type="similarity">
    <text evidence="2">Belongs to the type IB topoisomerase family.</text>
</comment>
<dbReference type="RefSeq" id="WP_073082021.1">
    <property type="nucleotide sequence ID" value="NZ_FQWS01000001.1"/>
</dbReference>
<evidence type="ECO:0000259" key="8">
    <source>
        <dbReference type="Pfam" id="PF21338"/>
    </source>
</evidence>
<dbReference type="InterPro" id="IPR035447">
    <property type="entry name" value="DNA_topo_I_N_sf"/>
</dbReference>
<dbReference type="Proteomes" id="UP000184522">
    <property type="component" value="Unassembled WGS sequence"/>
</dbReference>
<dbReference type="SUPFAM" id="SSF56349">
    <property type="entry name" value="DNA breaking-rejoining enzymes"/>
    <property type="match status" value="1"/>
</dbReference>
<dbReference type="AlphaFoldDB" id="A0A1M5KBZ9"/>
<dbReference type="OrthoDB" id="9778962at2"/>
<protein>
    <recommendedName>
        <fullName evidence="3">DNA topoisomerase</fullName>
        <ecNumber evidence="3">5.6.2.1</ecNumber>
    </recommendedName>
</protein>